<protein>
    <recommendedName>
        <fullName evidence="4">LIM zinc-binding domain-containing protein</fullName>
    </recommendedName>
</protein>
<keyword evidence="1 3" id="KW-0479">Metal-binding</keyword>
<reference evidence="5 6" key="1">
    <citation type="journal article" date="2008" name="Science">
        <title>The Physcomitrella genome reveals evolutionary insights into the conquest of land by plants.</title>
        <authorList>
            <person name="Rensing S."/>
            <person name="Lang D."/>
            <person name="Zimmer A."/>
            <person name="Terry A."/>
            <person name="Salamov A."/>
            <person name="Shapiro H."/>
            <person name="Nishiyama T."/>
            <person name="Perroud P.-F."/>
            <person name="Lindquist E."/>
            <person name="Kamisugi Y."/>
            <person name="Tanahashi T."/>
            <person name="Sakakibara K."/>
            <person name="Fujita T."/>
            <person name="Oishi K."/>
            <person name="Shin-I T."/>
            <person name="Kuroki Y."/>
            <person name="Toyoda A."/>
            <person name="Suzuki Y."/>
            <person name="Hashimoto A."/>
            <person name="Yamaguchi K."/>
            <person name="Sugano A."/>
            <person name="Kohara Y."/>
            <person name="Fujiyama A."/>
            <person name="Anterola A."/>
            <person name="Aoki S."/>
            <person name="Ashton N."/>
            <person name="Barbazuk W.B."/>
            <person name="Barker E."/>
            <person name="Bennetzen J."/>
            <person name="Bezanilla M."/>
            <person name="Blankenship R."/>
            <person name="Cho S.H."/>
            <person name="Dutcher S."/>
            <person name="Estelle M."/>
            <person name="Fawcett J.A."/>
            <person name="Gundlach H."/>
            <person name="Hanada K."/>
            <person name="Heyl A."/>
            <person name="Hicks K.A."/>
            <person name="Hugh J."/>
            <person name="Lohr M."/>
            <person name="Mayer K."/>
            <person name="Melkozernov A."/>
            <person name="Murata T."/>
            <person name="Nelson D."/>
            <person name="Pils B."/>
            <person name="Prigge M."/>
            <person name="Reiss B."/>
            <person name="Renner T."/>
            <person name="Rombauts S."/>
            <person name="Rushton P."/>
            <person name="Sanderfoot A."/>
            <person name="Schween G."/>
            <person name="Shiu S.-H."/>
            <person name="Stueber K."/>
            <person name="Theodoulou F.L."/>
            <person name="Tu H."/>
            <person name="Van de Peer Y."/>
            <person name="Verrier P.J."/>
            <person name="Waters E."/>
            <person name="Wood A."/>
            <person name="Yang L."/>
            <person name="Cove D."/>
            <person name="Cuming A."/>
            <person name="Hasebe M."/>
            <person name="Lucas S."/>
            <person name="Mishler D.B."/>
            <person name="Reski R."/>
            <person name="Grigoriev I."/>
            <person name="Quatrano R.S."/>
            <person name="Boore J.L."/>
        </authorList>
    </citation>
    <scope>NUCLEOTIDE SEQUENCE [LARGE SCALE GENOMIC DNA]</scope>
    <source>
        <strain evidence="5 6">cv. Gransden 2004</strain>
    </source>
</reference>
<accession>A0A7I4CSR4</accession>
<keyword evidence="6" id="KW-1185">Reference proteome</keyword>
<sequence>MFYALARLSQSGYGDRGDVTRLSAGIASGMKWLKRLLGHSEYRQYGDNEYYEYPRNGVYLHESSNSSSNSSGWRESRQFEVDTISTRSWRGPCVFEDPHSVDKYQDMYSRRGTNHPYRESRQLYENEEYSRDTSRYVSQYGGTTEIYNPASGGFKEYDHGRVNPETPVYDNRRYRTMNYEDHDARSDALARAMQDTLSLERYPASYGAPGVAPAPNPMAARATGSVGLATCAGCHRTLGFGRFLTCLNQNWHPACFCCRYCLQGIVDKEFSVHGNDPYHRDCYKKLFHPKCEICYNHIPLNPKGQIEYRSHPFWNQRYCPSHELDGSQCCCSCDRIQPVDQRYRRLPDGRKVCSECMDSAVMTTKDCQPLYRDVLKFYRNLGMPIEQEISMLLVEREALNHAREVEEGGHTHAPETRGLCLSEEQILPVLEHDGEMRKLTRHCEVTAILVLYGLPRLLTGSILAHELMHAWIRLDGRYPNLDNDVEEGICQVIAHMWLKSELETLMRTGVSLVIKRLGEFFLHQIETDSSPIYGDGFRTASAAVSSHGLTRTLHHLRQTGEILH</sequence>
<dbReference type="Gramene" id="Pp3c26_14860V3.12">
    <property type="protein sequence ID" value="Pp3c26_14860V3.12"/>
    <property type="gene ID" value="Pp3c26_14860"/>
</dbReference>
<dbReference type="PANTHER" id="PTHR24209:SF7">
    <property type="entry name" value="PROTEIN DA1-RELATED 2"/>
    <property type="match status" value="1"/>
</dbReference>
<name>A0A7I4CSR4_PHYPA</name>
<dbReference type="GO" id="GO:0043130">
    <property type="term" value="F:ubiquitin binding"/>
    <property type="evidence" value="ECO:0000318"/>
    <property type="project" value="GO_Central"/>
</dbReference>
<evidence type="ECO:0000313" key="5">
    <source>
        <dbReference type="EnsemblPlants" id="Pp3c26_14860V3.12"/>
    </source>
</evidence>
<dbReference type="PANTHER" id="PTHR24209">
    <property type="entry name" value="PROTEIN DA1-RELATED 2"/>
    <property type="match status" value="1"/>
</dbReference>
<dbReference type="FunFam" id="2.10.110.10:FF:000167">
    <property type="entry name" value="Predicted protein"/>
    <property type="match status" value="1"/>
</dbReference>
<dbReference type="Proteomes" id="UP000006727">
    <property type="component" value="Chromosome 26"/>
</dbReference>
<reference evidence="5" key="3">
    <citation type="submission" date="2020-12" db="UniProtKB">
        <authorList>
            <consortium name="EnsemblPlants"/>
        </authorList>
    </citation>
    <scope>IDENTIFICATION</scope>
</reference>
<dbReference type="Pfam" id="PF12315">
    <property type="entry name" value="DA1-like"/>
    <property type="match status" value="2"/>
</dbReference>
<organism evidence="5 6">
    <name type="scientific">Physcomitrium patens</name>
    <name type="common">Spreading-leaved earth moss</name>
    <name type="synonym">Physcomitrella patens</name>
    <dbReference type="NCBI Taxonomy" id="3218"/>
    <lineage>
        <taxon>Eukaryota</taxon>
        <taxon>Viridiplantae</taxon>
        <taxon>Streptophyta</taxon>
        <taxon>Embryophyta</taxon>
        <taxon>Bryophyta</taxon>
        <taxon>Bryophytina</taxon>
        <taxon>Bryopsida</taxon>
        <taxon>Funariidae</taxon>
        <taxon>Funariales</taxon>
        <taxon>Funariaceae</taxon>
        <taxon>Physcomitrium</taxon>
    </lineage>
</organism>
<dbReference type="InterPro" id="IPR045218">
    <property type="entry name" value="DA1-like"/>
</dbReference>
<dbReference type="InParanoid" id="A0A7I4CSR4"/>
<gene>
    <name evidence="5" type="primary">LOC112277711</name>
</gene>
<keyword evidence="3" id="KW-0440">LIM domain</keyword>
<dbReference type="GO" id="GO:0046872">
    <property type="term" value="F:metal ion binding"/>
    <property type="evidence" value="ECO:0007669"/>
    <property type="project" value="UniProtKB-KW"/>
</dbReference>
<proteinExistence type="predicted"/>
<dbReference type="Pfam" id="PF00412">
    <property type="entry name" value="LIM"/>
    <property type="match status" value="1"/>
</dbReference>
<evidence type="ECO:0000256" key="2">
    <source>
        <dbReference type="ARBA" id="ARBA00022833"/>
    </source>
</evidence>
<evidence type="ECO:0000259" key="4">
    <source>
        <dbReference type="PROSITE" id="PS50023"/>
    </source>
</evidence>
<dbReference type="InterPro" id="IPR001781">
    <property type="entry name" value="Znf_LIM"/>
</dbReference>
<dbReference type="EnsemblPlants" id="Pp3c26_14860V3.12">
    <property type="protein sequence ID" value="Pp3c26_14860V3.12"/>
    <property type="gene ID" value="Pp3c26_14860"/>
</dbReference>
<dbReference type="SUPFAM" id="SSF57716">
    <property type="entry name" value="Glucocorticoid receptor-like (DNA-binding domain)"/>
    <property type="match status" value="1"/>
</dbReference>
<evidence type="ECO:0000313" key="6">
    <source>
        <dbReference type="Proteomes" id="UP000006727"/>
    </source>
</evidence>
<dbReference type="SMART" id="SM00132">
    <property type="entry name" value="LIM"/>
    <property type="match status" value="1"/>
</dbReference>
<dbReference type="EMBL" id="ABEU02000026">
    <property type="status" value="NOT_ANNOTATED_CDS"/>
    <property type="molecule type" value="Genomic_DNA"/>
</dbReference>
<dbReference type="CDD" id="cd09396">
    <property type="entry name" value="LIM_DA1"/>
    <property type="match status" value="1"/>
</dbReference>
<keyword evidence="2 3" id="KW-0862">Zinc</keyword>
<reference evidence="5 6" key="2">
    <citation type="journal article" date="2018" name="Plant J.">
        <title>The Physcomitrella patens chromosome-scale assembly reveals moss genome structure and evolution.</title>
        <authorList>
            <person name="Lang D."/>
            <person name="Ullrich K.K."/>
            <person name="Murat F."/>
            <person name="Fuchs J."/>
            <person name="Jenkins J."/>
            <person name="Haas F.B."/>
            <person name="Piednoel M."/>
            <person name="Gundlach H."/>
            <person name="Van Bel M."/>
            <person name="Meyberg R."/>
            <person name="Vives C."/>
            <person name="Morata J."/>
            <person name="Symeonidi A."/>
            <person name="Hiss M."/>
            <person name="Muchero W."/>
            <person name="Kamisugi Y."/>
            <person name="Saleh O."/>
            <person name="Blanc G."/>
            <person name="Decker E.L."/>
            <person name="van Gessel N."/>
            <person name="Grimwood J."/>
            <person name="Hayes R.D."/>
            <person name="Graham S.W."/>
            <person name="Gunter L.E."/>
            <person name="McDaniel S.F."/>
            <person name="Hoernstein S.N.W."/>
            <person name="Larsson A."/>
            <person name="Li F.W."/>
            <person name="Perroud P.F."/>
            <person name="Phillips J."/>
            <person name="Ranjan P."/>
            <person name="Rokshar D.S."/>
            <person name="Rothfels C.J."/>
            <person name="Schneider L."/>
            <person name="Shu S."/>
            <person name="Stevenson D.W."/>
            <person name="Thummler F."/>
            <person name="Tillich M."/>
            <person name="Villarreal Aguilar J.C."/>
            <person name="Widiez T."/>
            <person name="Wong G.K."/>
            <person name="Wymore A."/>
            <person name="Zhang Y."/>
            <person name="Zimmer A.D."/>
            <person name="Quatrano R.S."/>
            <person name="Mayer K.F.X."/>
            <person name="Goodstein D."/>
            <person name="Casacuberta J.M."/>
            <person name="Vandepoele K."/>
            <person name="Reski R."/>
            <person name="Cuming A.C."/>
            <person name="Tuskan G.A."/>
            <person name="Maumus F."/>
            <person name="Salse J."/>
            <person name="Schmutz J."/>
            <person name="Rensing S.A."/>
        </authorList>
    </citation>
    <scope>NUCLEOTIDE SEQUENCE [LARGE SCALE GENOMIC DNA]</scope>
    <source>
        <strain evidence="5 6">cv. Gransden 2004</strain>
    </source>
</reference>
<evidence type="ECO:0000256" key="3">
    <source>
        <dbReference type="PROSITE-ProRule" id="PRU00125"/>
    </source>
</evidence>
<dbReference type="AlphaFoldDB" id="A0A7I4CSR4"/>
<evidence type="ECO:0000256" key="1">
    <source>
        <dbReference type="ARBA" id="ARBA00022723"/>
    </source>
</evidence>
<feature type="domain" description="LIM zinc-binding" evidence="4">
    <location>
        <begin position="229"/>
        <end position="289"/>
    </location>
</feature>
<dbReference type="Gene3D" id="2.10.110.10">
    <property type="entry name" value="Cysteine Rich Protein"/>
    <property type="match status" value="1"/>
</dbReference>
<dbReference type="PROSITE" id="PS50023">
    <property type="entry name" value="LIM_DOMAIN_2"/>
    <property type="match status" value="1"/>
</dbReference>
<dbReference type="InterPro" id="IPR022087">
    <property type="entry name" value="DA1-like_dom"/>
</dbReference>